<organism evidence="1 2">
    <name type="scientific">Panagrolaimus davidi</name>
    <dbReference type="NCBI Taxonomy" id="227884"/>
    <lineage>
        <taxon>Eukaryota</taxon>
        <taxon>Metazoa</taxon>
        <taxon>Ecdysozoa</taxon>
        <taxon>Nematoda</taxon>
        <taxon>Chromadorea</taxon>
        <taxon>Rhabditida</taxon>
        <taxon>Tylenchina</taxon>
        <taxon>Panagrolaimomorpha</taxon>
        <taxon>Panagrolaimoidea</taxon>
        <taxon>Panagrolaimidae</taxon>
        <taxon>Panagrolaimus</taxon>
    </lineage>
</organism>
<sequence>MPRKTRQHIQNRIFRDVLKVKSQQYDVCKSCGNLSKTIKNRLFYCCKNTICYYCEKEYNFQHTINDCIEQEKKTKIVNDLLSTALIHRCHKCKLPFLKIDDSTEACNIIKCKCGVKQCYACRQPAGHNHQCSSFDSKAFDIHNRDLKKAEANLKC</sequence>
<dbReference type="AlphaFoldDB" id="A0A914PUQ0"/>
<accession>A0A914PUQ0</accession>
<dbReference type="Proteomes" id="UP000887578">
    <property type="component" value="Unplaced"/>
</dbReference>
<reference evidence="2" key="1">
    <citation type="submission" date="2022-11" db="UniProtKB">
        <authorList>
            <consortium name="WormBaseParasite"/>
        </authorList>
    </citation>
    <scope>IDENTIFICATION</scope>
</reference>
<proteinExistence type="predicted"/>
<protein>
    <submittedName>
        <fullName evidence="2">RING-type domain-containing protein</fullName>
    </submittedName>
</protein>
<keyword evidence="1" id="KW-1185">Reference proteome</keyword>
<evidence type="ECO:0000313" key="1">
    <source>
        <dbReference type="Proteomes" id="UP000887578"/>
    </source>
</evidence>
<dbReference type="SUPFAM" id="SSF57850">
    <property type="entry name" value="RING/U-box"/>
    <property type="match status" value="1"/>
</dbReference>
<name>A0A914PUQ0_9BILA</name>
<dbReference type="WBParaSite" id="PDA_v2.g20007.t1">
    <property type="protein sequence ID" value="PDA_v2.g20007.t1"/>
    <property type="gene ID" value="PDA_v2.g20007"/>
</dbReference>
<dbReference type="Pfam" id="PF26200">
    <property type="entry name" value="Rcat_RNF216"/>
    <property type="match status" value="1"/>
</dbReference>
<evidence type="ECO:0000313" key="2">
    <source>
        <dbReference type="WBParaSite" id="PDA_v2.g20007.t1"/>
    </source>
</evidence>